<dbReference type="GO" id="GO:0051087">
    <property type="term" value="F:protein-folding chaperone binding"/>
    <property type="evidence" value="ECO:0007669"/>
    <property type="project" value="TreeGrafter"/>
</dbReference>
<dbReference type="PROSITE" id="PS50053">
    <property type="entry name" value="UBIQUITIN_2"/>
    <property type="match status" value="1"/>
</dbReference>
<evidence type="ECO:0000313" key="5">
    <source>
        <dbReference type="Proteomes" id="UP000820818"/>
    </source>
</evidence>
<evidence type="ECO:0000256" key="2">
    <source>
        <dbReference type="ARBA" id="ARBA00022490"/>
    </source>
</evidence>
<dbReference type="PANTHER" id="PTHR46555:SF1">
    <property type="entry name" value="UBIQUITIN-LIKE PROTEIN 4A"/>
    <property type="match status" value="1"/>
</dbReference>
<evidence type="ECO:0000256" key="1">
    <source>
        <dbReference type="ARBA" id="ARBA00004514"/>
    </source>
</evidence>
<name>A0AAD5L4P3_9CRUS</name>
<dbReference type="InterPro" id="IPR047154">
    <property type="entry name" value="UBL4A-like"/>
</dbReference>
<accession>A0AAD5L4P3</accession>
<dbReference type="SUPFAM" id="SSF54236">
    <property type="entry name" value="Ubiquitin-like"/>
    <property type="match status" value="1"/>
</dbReference>
<dbReference type="GO" id="GO:0006620">
    <property type="term" value="P:post-translational protein targeting to endoplasmic reticulum membrane"/>
    <property type="evidence" value="ECO:0007669"/>
    <property type="project" value="InterPro"/>
</dbReference>
<protein>
    <recommendedName>
        <fullName evidence="3">Ubiquitin-like domain-containing protein</fullName>
    </recommendedName>
</protein>
<dbReference type="GO" id="GO:0071816">
    <property type="term" value="P:tail-anchored membrane protein insertion into ER membrane"/>
    <property type="evidence" value="ECO:0007669"/>
    <property type="project" value="TreeGrafter"/>
</dbReference>
<keyword evidence="5" id="KW-1185">Reference proteome</keyword>
<dbReference type="GO" id="GO:0071818">
    <property type="term" value="C:BAT3 complex"/>
    <property type="evidence" value="ECO:0007669"/>
    <property type="project" value="TreeGrafter"/>
</dbReference>
<dbReference type="Gene3D" id="3.10.20.90">
    <property type="entry name" value="Phosphatidylinositol 3-kinase Catalytic Subunit, Chain A, domain 1"/>
    <property type="match status" value="1"/>
</dbReference>
<dbReference type="InterPro" id="IPR000626">
    <property type="entry name" value="Ubiquitin-like_dom"/>
</dbReference>
<organism evidence="4 5">
    <name type="scientific">Daphnia sinensis</name>
    <dbReference type="NCBI Taxonomy" id="1820382"/>
    <lineage>
        <taxon>Eukaryota</taxon>
        <taxon>Metazoa</taxon>
        <taxon>Ecdysozoa</taxon>
        <taxon>Arthropoda</taxon>
        <taxon>Crustacea</taxon>
        <taxon>Branchiopoda</taxon>
        <taxon>Diplostraca</taxon>
        <taxon>Cladocera</taxon>
        <taxon>Anomopoda</taxon>
        <taxon>Daphniidae</taxon>
        <taxon>Daphnia</taxon>
        <taxon>Daphnia similis group</taxon>
    </lineage>
</organism>
<comment type="subcellular location">
    <subcellularLocation>
        <location evidence="1">Cytoplasm</location>
        <location evidence="1">Cytosol</location>
    </subcellularLocation>
</comment>
<evidence type="ECO:0000313" key="4">
    <source>
        <dbReference type="EMBL" id="KAI9564922.1"/>
    </source>
</evidence>
<dbReference type="Pfam" id="PF00240">
    <property type="entry name" value="ubiquitin"/>
    <property type="match status" value="1"/>
</dbReference>
<keyword evidence="2" id="KW-0963">Cytoplasm</keyword>
<proteinExistence type="predicted"/>
<sequence>MKIIIKPLTGKEFELEVNPECDVEHLKQLIEKKCNMPGAQHQRLVHLGKTLSDGSSLSTYKVTEGSKIHLFTKKIDDGPKRSGLDIALFNALKSHLSKEDIDKVVTEFNKELQTAFTNYSLDDIERLAVNLLR</sequence>
<dbReference type="SMART" id="SM00213">
    <property type="entry name" value="UBQ"/>
    <property type="match status" value="1"/>
</dbReference>
<feature type="domain" description="Ubiquitin-like" evidence="3">
    <location>
        <begin position="1"/>
        <end position="77"/>
    </location>
</feature>
<evidence type="ECO:0000259" key="3">
    <source>
        <dbReference type="PROSITE" id="PS50053"/>
    </source>
</evidence>
<dbReference type="AlphaFoldDB" id="A0AAD5L4P3"/>
<gene>
    <name evidence="4" type="ORF">GHT06_008663</name>
</gene>
<dbReference type="PANTHER" id="PTHR46555">
    <property type="entry name" value="UBIQUITIN-LIKE PROTEIN 4A"/>
    <property type="match status" value="1"/>
</dbReference>
<dbReference type="InterPro" id="IPR029071">
    <property type="entry name" value="Ubiquitin-like_domsf"/>
</dbReference>
<dbReference type="Proteomes" id="UP000820818">
    <property type="component" value="Linkage Group LG1"/>
</dbReference>
<reference evidence="4 5" key="1">
    <citation type="submission" date="2022-05" db="EMBL/GenBank/DDBJ databases">
        <title>A multi-omics perspective on studying reproductive biology in Daphnia sinensis.</title>
        <authorList>
            <person name="Jia J."/>
        </authorList>
    </citation>
    <scope>NUCLEOTIDE SEQUENCE [LARGE SCALE GENOMIC DNA]</scope>
    <source>
        <strain evidence="4 5">WSL</strain>
    </source>
</reference>
<comment type="caution">
    <text evidence="4">The sequence shown here is derived from an EMBL/GenBank/DDBJ whole genome shotgun (WGS) entry which is preliminary data.</text>
</comment>
<dbReference type="EMBL" id="WJBH02000001">
    <property type="protein sequence ID" value="KAI9564922.1"/>
    <property type="molecule type" value="Genomic_DNA"/>
</dbReference>